<dbReference type="PANTHER" id="PTHR42964:SF1">
    <property type="entry name" value="POLYKETIDE BIOSYNTHESIS ENOYL-COA HYDRATASE PKSH-RELATED"/>
    <property type="match status" value="1"/>
</dbReference>
<dbReference type="InterPro" id="IPR051683">
    <property type="entry name" value="Enoyl-CoA_Hydratase/Isomerase"/>
</dbReference>
<dbReference type="AlphaFoldDB" id="A0A939IIS8"/>
<dbReference type="Gene3D" id="3.90.226.10">
    <property type="entry name" value="2-enoyl-CoA Hydratase, Chain A, domain 1"/>
    <property type="match status" value="1"/>
</dbReference>
<proteinExistence type="inferred from homology"/>
<dbReference type="Gene3D" id="1.10.12.10">
    <property type="entry name" value="Lyase 2-enoyl-coa Hydratase, Chain A, domain 2"/>
    <property type="match status" value="1"/>
</dbReference>
<comment type="caution">
    <text evidence="2">The sequence shown here is derived from an EMBL/GenBank/DDBJ whole genome shotgun (WGS) entry which is preliminary data.</text>
</comment>
<dbReference type="EMBL" id="JAFKCZ010000006">
    <property type="protein sequence ID" value="MBN7796919.1"/>
    <property type="molecule type" value="Genomic_DNA"/>
</dbReference>
<evidence type="ECO:0000313" key="2">
    <source>
        <dbReference type="EMBL" id="MBN7796919.1"/>
    </source>
</evidence>
<dbReference type="InterPro" id="IPR001753">
    <property type="entry name" value="Enoyl-CoA_hydra/iso"/>
</dbReference>
<dbReference type="InterPro" id="IPR029045">
    <property type="entry name" value="ClpP/crotonase-like_dom_sf"/>
</dbReference>
<comment type="similarity">
    <text evidence="1">Belongs to the enoyl-CoA hydratase/isomerase family.</text>
</comment>
<dbReference type="InterPro" id="IPR014748">
    <property type="entry name" value="Enoyl-CoA_hydra_C"/>
</dbReference>
<accession>A0A939IIS8</accession>
<dbReference type="CDD" id="cd06558">
    <property type="entry name" value="crotonase-like"/>
    <property type="match status" value="1"/>
</dbReference>
<dbReference type="Proteomes" id="UP000664303">
    <property type="component" value="Unassembled WGS sequence"/>
</dbReference>
<protein>
    <submittedName>
        <fullName evidence="2">Enoyl-CoA hydratase/isomerase family protein</fullName>
    </submittedName>
</protein>
<dbReference type="Pfam" id="PF00378">
    <property type="entry name" value="ECH_1"/>
    <property type="match status" value="1"/>
</dbReference>
<dbReference type="PANTHER" id="PTHR42964">
    <property type="entry name" value="ENOYL-COA HYDRATASE"/>
    <property type="match status" value="1"/>
</dbReference>
<gene>
    <name evidence="2" type="ORF">JYP50_09970</name>
</gene>
<keyword evidence="3" id="KW-1185">Reference proteome</keyword>
<name>A0A939IIS8_9GAMM</name>
<dbReference type="RefSeq" id="WP_206560357.1">
    <property type="nucleotide sequence ID" value="NZ_JAFKCZ010000006.1"/>
</dbReference>
<sequence>MNTQSGGLGSLATLIYEKQEKVAVVTLNRPEAHNAFNHTMMVELDRVWNHIKSDDSVAVVVVSAAGDKAFCTGMDLSNVSPELIESVFCTGMQDSPIFRMTALQQQCWKPVITAVNGMVCGGGFHFIADSDIVIAADHATFFDTHVKLGLIAGLEPVGLARRIPLDSVFRLAFLGGSERMSSEDALRCGLIGEVVGQQDLMTRAMELAEKIARHSPAALAKSKKAIWRSKETGLTEALDRTWREIIEHRSHPDTQEGLVAMEERRSPRWAAYND</sequence>
<reference evidence="2" key="1">
    <citation type="submission" date="2021-02" db="EMBL/GenBank/DDBJ databases">
        <title>PHA producing bacteria isolated from coastal sediment in Guangdong, Shenzhen.</title>
        <authorList>
            <person name="Zheng W."/>
            <person name="Yu S."/>
            <person name="Huang Y."/>
        </authorList>
    </citation>
    <scope>NUCLEOTIDE SEQUENCE</scope>
    <source>
        <strain evidence="2">TN14-10</strain>
    </source>
</reference>
<dbReference type="SUPFAM" id="SSF52096">
    <property type="entry name" value="ClpP/crotonase"/>
    <property type="match status" value="1"/>
</dbReference>
<organism evidence="2 3">
    <name type="scientific">Parahaliea mediterranea</name>
    <dbReference type="NCBI Taxonomy" id="651086"/>
    <lineage>
        <taxon>Bacteria</taxon>
        <taxon>Pseudomonadati</taxon>
        <taxon>Pseudomonadota</taxon>
        <taxon>Gammaproteobacteria</taxon>
        <taxon>Cellvibrionales</taxon>
        <taxon>Halieaceae</taxon>
        <taxon>Parahaliea</taxon>
    </lineage>
</organism>
<dbReference type="GO" id="GO:0003824">
    <property type="term" value="F:catalytic activity"/>
    <property type="evidence" value="ECO:0007669"/>
    <property type="project" value="UniProtKB-ARBA"/>
</dbReference>
<evidence type="ECO:0000313" key="3">
    <source>
        <dbReference type="Proteomes" id="UP000664303"/>
    </source>
</evidence>
<evidence type="ECO:0000256" key="1">
    <source>
        <dbReference type="ARBA" id="ARBA00005254"/>
    </source>
</evidence>